<evidence type="ECO:0000256" key="1">
    <source>
        <dbReference type="ARBA" id="ARBA00022729"/>
    </source>
</evidence>
<feature type="signal peptide" evidence="2">
    <location>
        <begin position="1"/>
        <end position="29"/>
    </location>
</feature>
<feature type="non-terminal residue" evidence="4">
    <location>
        <position position="155"/>
    </location>
</feature>
<feature type="domain" description="Polysaccharide export protein N-terminal" evidence="3">
    <location>
        <begin position="60"/>
        <end position="133"/>
    </location>
</feature>
<evidence type="ECO:0000256" key="2">
    <source>
        <dbReference type="SAM" id="SignalP"/>
    </source>
</evidence>
<dbReference type="PANTHER" id="PTHR33619">
    <property type="entry name" value="POLYSACCHARIDE EXPORT PROTEIN GFCE-RELATED"/>
    <property type="match status" value="1"/>
</dbReference>
<dbReference type="InterPro" id="IPR003715">
    <property type="entry name" value="Poly_export_N"/>
</dbReference>
<reference evidence="4 5" key="1">
    <citation type="submission" date="2020-08" db="EMBL/GenBank/DDBJ databases">
        <title>Acidobacteriota in marine sediments use diverse sulfur dissimilation pathways.</title>
        <authorList>
            <person name="Wasmund K."/>
        </authorList>
    </citation>
    <scope>NUCLEOTIDE SEQUENCE [LARGE SCALE GENOMIC DNA]</scope>
    <source>
        <strain evidence="4">MAG AM4</strain>
    </source>
</reference>
<dbReference type="GO" id="GO:0015159">
    <property type="term" value="F:polysaccharide transmembrane transporter activity"/>
    <property type="evidence" value="ECO:0007669"/>
    <property type="project" value="InterPro"/>
</dbReference>
<evidence type="ECO:0000313" key="4">
    <source>
        <dbReference type="EMBL" id="MBD3869052.1"/>
    </source>
</evidence>
<dbReference type="AlphaFoldDB" id="A0A8J6XV51"/>
<proteinExistence type="predicted"/>
<accession>A0A8J6XV51</accession>
<dbReference type="Gene3D" id="3.30.1950.10">
    <property type="entry name" value="wza like domain"/>
    <property type="match status" value="1"/>
</dbReference>
<dbReference type="EMBL" id="JACXWD010000057">
    <property type="protein sequence ID" value="MBD3869052.1"/>
    <property type="molecule type" value="Genomic_DNA"/>
</dbReference>
<dbReference type="InterPro" id="IPR049712">
    <property type="entry name" value="Poly_export"/>
</dbReference>
<name>A0A8J6XV51_9BACT</name>
<gene>
    <name evidence="4" type="ORF">IFK94_13090</name>
</gene>
<evidence type="ECO:0000259" key="3">
    <source>
        <dbReference type="Pfam" id="PF02563"/>
    </source>
</evidence>
<dbReference type="PANTHER" id="PTHR33619:SF3">
    <property type="entry name" value="POLYSACCHARIDE EXPORT PROTEIN GFCE-RELATED"/>
    <property type="match status" value="1"/>
</dbReference>
<keyword evidence="1 2" id="KW-0732">Signal</keyword>
<comment type="caution">
    <text evidence="4">The sequence shown here is derived from an EMBL/GenBank/DDBJ whole genome shotgun (WGS) entry which is preliminary data.</text>
</comment>
<feature type="chain" id="PRO_5035303507" evidence="2">
    <location>
        <begin position="30"/>
        <end position="155"/>
    </location>
</feature>
<dbReference type="Proteomes" id="UP000648239">
    <property type="component" value="Unassembled WGS sequence"/>
</dbReference>
<organism evidence="4 5">
    <name type="scientific">Candidatus Polarisedimenticola svalbardensis</name>
    <dbReference type="NCBI Taxonomy" id="2886004"/>
    <lineage>
        <taxon>Bacteria</taxon>
        <taxon>Pseudomonadati</taxon>
        <taxon>Acidobacteriota</taxon>
        <taxon>Candidatus Polarisedimenticolia</taxon>
        <taxon>Candidatus Polarisedimenticolales</taxon>
        <taxon>Candidatus Polarisedimenticolaceae</taxon>
        <taxon>Candidatus Polarisedimenticola</taxon>
    </lineage>
</organism>
<dbReference type="Pfam" id="PF02563">
    <property type="entry name" value="Poly_export"/>
    <property type="match status" value="1"/>
</dbReference>
<protein>
    <submittedName>
        <fullName evidence="4">Polysaccharide biosynthesis/export family protein</fullName>
    </submittedName>
</protein>
<evidence type="ECO:0000313" key="5">
    <source>
        <dbReference type="Proteomes" id="UP000648239"/>
    </source>
</evidence>
<sequence>MLETPIRRRIRTALILSLLLSLVAVPAAAQEDQPQVLEARPVEAGTENPYPAVGLLSTRGADYRIGRQDLLEIRVFNLPELDQTVRVADDGSITMPLLGRMQIAGLTKTELQIHIARLLGESYVRDPQVTVFIKEYESRKVAVSGAVKKPGSYEM</sequence>